<dbReference type="OrthoDB" id="541719at2759"/>
<dbReference type="GO" id="GO:0000974">
    <property type="term" value="C:Prp19 complex"/>
    <property type="evidence" value="ECO:0007669"/>
    <property type="project" value="TreeGrafter"/>
</dbReference>
<evidence type="ECO:0000256" key="12">
    <source>
        <dbReference type="PROSITE-ProRule" id="PRU00339"/>
    </source>
</evidence>
<keyword evidence="5" id="KW-0747">Spliceosome</keyword>
<keyword evidence="4" id="KW-0507">mRNA processing</keyword>
<keyword evidence="6" id="KW-0677">Repeat</keyword>
<dbReference type="InterPro" id="IPR055430">
    <property type="entry name" value="HAT_Syf1_CNRKL1_C"/>
</dbReference>
<dbReference type="FunFam" id="1.25.40.10:FF:000639">
    <property type="entry name" value="Pre-mRNA-splicing factor CLF1"/>
    <property type="match status" value="1"/>
</dbReference>
<evidence type="ECO:0000256" key="3">
    <source>
        <dbReference type="ARBA" id="ARBA00011524"/>
    </source>
</evidence>
<evidence type="ECO:0000256" key="11">
    <source>
        <dbReference type="ARBA" id="ARBA00070631"/>
    </source>
</evidence>
<sequence length="759" mass="89028">MQDGRAPRIKNRAPAAIQVTAEQLLRDAQERQESQFRAPKQRVEDFEELHEYRGRKREEFEKRIRQTRGSIKEWLQYANWEASQGEYARSRSVFERALDVDPRSVQLWLSYTEMELKGRNVQHARNLFDRAVTLLPRVDQLWYKYVYLEELLQNVPGARQVFERWMQWEPDDKAWQAYIKMEQRYGEHERASAIYERWVAVRPEPRVWVKWGKFEEERGKLDKAREVFQTALEFFGDDAEQVEKAQAVFNAFAKMETRLKEYERARVIYKFALSRLPRSKSQALFAAYTKFEKQHGSKTTLESTVLGKRRIEYEEELSHDGRNYDVWFDYARLEEGALRDLRDEGATAEEEERATERIREVYERAVAQVPPGGEKRHWRRYIFLWLFYALFEETETKDYDRARQIYQTAIQLVPHKRFTFAKLWLMFAQFEVRRLQLPAARKILGTAIGSCPKEALFKGYIQLELDLREFDRVRTIYEKYLEYDPSNSSAWVKYAELESQLEDIARARAIFDLGISQPQLSMPEVLWKAYIDFETEEGERERARALYERLVQISGHIKVWISYAEFEAMPIPVPRAEREQEGEEEEEEVAMVEGDVGTARKIYERAYFDFKKRGLKDERVELIKKWSEFEQQHGSAEDVAKVEAMKPKPFQKTFKDEFGHEVKDWVLEFPDDLRESNPTTFKFLQMAHAWKQSGGNSSLLANLKKASANAGGGPSQSEAPSSSAAPASRLSGAEEGREQDAEMEDEGSVSDLASSHGGD</sequence>
<dbReference type="HOGENOM" id="CLU_011554_1_0_1"/>
<dbReference type="InterPro" id="IPR019734">
    <property type="entry name" value="TPR_rpt"/>
</dbReference>
<keyword evidence="7" id="KW-0508">mRNA splicing</keyword>
<feature type="region of interest" description="Disordered" evidence="13">
    <location>
        <begin position="701"/>
        <end position="759"/>
    </location>
</feature>
<evidence type="ECO:0000256" key="2">
    <source>
        <dbReference type="ARBA" id="ARBA00008644"/>
    </source>
</evidence>
<dbReference type="InterPro" id="IPR055433">
    <property type="entry name" value="HAT_Syf1-like_N"/>
</dbReference>
<evidence type="ECO:0000313" key="17">
    <source>
        <dbReference type="Proteomes" id="UP000016930"/>
    </source>
</evidence>
<evidence type="ECO:0000256" key="7">
    <source>
        <dbReference type="ARBA" id="ARBA00023187"/>
    </source>
</evidence>
<comment type="subcellular location">
    <subcellularLocation>
        <location evidence="1">Nucleus</location>
    </subcellularLocation>
</comment>
<dbReference type="Pfam" id="PF23231">
    <property type="entry name" value="HAT_Syf1_CNRKL1_C"/>
    <property type="match status" value="2"/>
</dbReference>
<proteinExistence type="inferred from homology"/>
<evidence type="ECO:0000256" key="4">
    <source>
        <dbReference type="ARBA" id="ARBA00022664"/>
    </source>
</evidence>
<evidence type="ECO:0000256" key="9">
    <source>
        <dbReference type="ARBA" id="ARBA00037040"/>
    </source>
</evidence>
<dbReference type="SUPFAM" id="SSF48452">
    <property type="entry name" value="TPR-like"/>
    <property type="match status" value="4"/>
</dbReference>
<dbReference type="PANTHER" id="PTHR11246:SF3">
    <property type="entry name" value="CROOKED NECK-LIKE PROTEIN 1"/>
    <property type="match status" value="1"/>
</dbReference>
<evidence type="ECO:0000256" key="13">
    <source>
        <dbReference type="SAM" id="MobiDB-lite"/>
    </source>
</evidence>
<dbReference type="GO" id="GO:0000245">
    <property type="term" value="P:spliceosomal complex assembly"/>
    <property type="evidence" value="ECO:0007669"/>
    <property type="project" value="TreeGrafter"/>
</dbReference>
<keyword evidence="17" id="KW-1185">Reference proteome</keyword>
<keyword evidence="8" id="KW-0539">Nucleus</keyword>
<dbReference type="Proteomes" id="UP000016930">
    <property type="component" value="Unassembled WGS sequence"/>
</dbReference>
<dbReference type="Pfam" id="PF23233">
    <property type="entry name" value="HAT_Syf1_CNRKL1_N"/>
    <property type="match status" value="1"/>
</dbReference>
<dbReference type="PANTHER" id="PTHR11246">
    <property type="entry name" value="PRE-MRNA SPLICING FACTOR"/>
    <property type="match status" value="1"/>
</dbReference>
<evidence type="ECO:0000313" key="16">
    <source>
        <dbReference type="EMBL" id="EMD37202.1"/>
    </source>
</evidence>
<evidence type="ECO:0000256" key="1">
    <source>
        <dbReference type="ARBA" id="ARBA00004123"/>
    </source>
</evidence>
<feature type="domain" description="Pre-mRNA-splicing factor Syf1/CRNKL1-like C-terminal HAT-repeats" evidence="14">
    <location>
        <begin position="348"/>
        <end position="548"/>
    </location>
</feature>
<evidence type="ECO:0000259" key="14">
    <source>
        <dbReference type="Pfam" id="PF23231"/>
    </source>
</evidence>
<name>M2RFG6_CERS8</name>
<dbReference type="GO" id="GO:0071007">
    <property type="term" value="C:U2-type catalytic step 2 spliceosome"/>
    <property type="evidence" value="ECO:0007669"/>
    <property type="project" value="TreeGrafter"/>
</dbReference>
<feature type="repeat" description="TPR" evidence="12">
    <location>
        <begin position="205"/>
        <end position="238"/>
    </location>
</feature>
<dbReference type="FunFam" id="1.25.40.10:FF:000327">
    <property type="entry name" value="Pre-mRNA-splicing factor CLF1"/>
    <property type="match status" value="1"/>
</dbReference>
<comment type="function">
    <text evidence="9">Involved in pre-mRNA splicing and cell cycle progression. Required for the spliceosome assembly and initiation of the DNA replication.</text>
</comment>
<dbReference type="AlphaFoldDB" id="M2RFG6"/>
<evidence type="ECO:0000256" key="6">
    <source>
        <dbReference type="ARBA" id="ARBA00022737"/>
    </source>
</evidence>
<dbReference type="SMART" id="SM00386">
    <property type="entry name" value="HAT"/>
    <property type="match status" value="15"/>
</dbReference>
<feature type="domain" description="Pre-mRNA-splicing factor Syf1/CRNKL1-like C-terminal HAT-repeats" evidence="14">
    <location>
        <begin position="222"/>
        <end position="310"/>
    </location>
</feature>
<dbReference type="InterPro" id="IPR045075">
    <property type="entry name" value="Syf1-like"/>
</dbReference>
<dbReference type="Gene3D" id="1.25.40.10">
    <property type="entry name" value="Tetratricopeptide repeat domain"/>
    <property type="match status" value="4"/>
</dbReference>
<dbReference type="GO" id="GO:0071014">
    <property type="term" value="C:post-mRNA release spliceosomal complex"/>
    <property type="evidence" value="ECO:0007669"/>
    <property type="project" value="TreeGrafter"/>
</dbReference>
<gene>
    <name evidence="16" type="ORF">CERSUDRAFT_115106</name>
</gene>
<feature type="compositionally biased region" description="Low complexity" evidence="13">
    <location>
        <begin position="701"/>
        <end position="731"/>
    </location>
</feature>
<feature type="repeat" description="TPR" evidence="12">
    <location>
        <begin position="71"/>
        <end position="104"/>
    </location>
</feature>
<dbReference type="PROSITE" id="PS50005">
    <property type="entry name" value="TPR"/>
    <property type="match status" value="2"/>
</dbReference>
<evidence type="ECO:0000256" key="10">
    <source>
        <dbReference type="ARBA" id="ARBA00039167"/>
    </source>
</evidence>
<evidence type="ECO:0000256" key="5">
    <source>
        <dbReference type="ARBA" id="ARBA00022728"/>
    </source>
</evidence>
<keyword evidence="12" id="KW-0802">TPR repeat</keyword>
<dbReference type="InterPro" id="IPR011990">
    <property type="entry name" value="TPR-like_helical_dom_sf"/>
</dbReference>
<dbReference type="STRING" id="914234.M2RFG6"/>
<accession>M2RFG6</accession>
<evidence type="ECO:0000256" key="8">
    <source>
        <dbReference type="ARBA" id="ARBA00023242"/>
    </source>
</evidence>
<reference evidence="16 17" key="1">
    <citation type="journal article" date="2012" name="Proc. Natl. Acad. Sci. U.S.A.">
        <title>Comparative genomics of Ceriporiopsis subvermispora and Phanerochaete chrysosporium provide insight into selective ligninolysis.</title>
        <authorList>
            <person name="Fernandez-Fueyo E."/>
            <person name="Ruiz-Duenas F.J."/>
            <person name="Ferreira P."/>
            <person name="Floudas D."/>
            <person name="Hibbett D.S."/>
            <person name="Canessa P."/>
            <person name="Larrondo L.F."/>
            <person name="James T.Y."/>
            <person name="Seelenfreund D."/>
            <person name="Lobos S."/>
            <person name="Polanco R."/>
            <person name="Tello M."/>
            <person name="Honda Y."/>
            <person name="Watanabe T."/>
            <person name="Watanabe T."/>
            <person name="Ryu J.S."/>
            <person name="Kubicek C.P."/>
            <person name="Schmoll M."/>
            <person name="Gaskell J."/>
            <person name="Hammel K.E."/>
            <person name="St John F.J."/>
            <person name="Vanden Wymelenberg A."/>
            <person name="Sabat G."/>
            <person name="Splinter BonDurant S."/>
            <person name="Syed K."/>
            <person name="Yadav J.S."/>
            <person name="Doddapaneni H."/>
            <person name="Subramanian V."/>
            <person name="Lavin J.L."/>
            <person name="Oguiza J.A."/>
            <person name="Perez G."/>
            <person name="Pisabarro A.G."/>
            <person name="Ramirez L."/>
            <person name="Santoyo F."/>
            <person name="Master E."/>
            <person name="Coutinho P.M."/>
            <person name="Henrissat B."/>
            <person name="Lombard V."/>
            <person name="Magnuson J.K."/>
            <person name="Kuees U."/>
            <person name="Hori C."/>
            <person name="Igarashi K."/>
            <person name="Samejima M."/>
            <person name="Held B.W."/>
            <person name="Barry K.W."/>
            <person name="LaButti K.M."/>
            <person name="Lapidus A."/>
            <person name="Lindquist E.A."/>
            <person name="Lucas S.M."/>
            <person name="Riley R."/>
            <person name="Salamov A.A."/>
            <person name="Hoffmeister D."/>
            <person name="Schwenk D."/>
            <person name="Hadar Y."/>
            <person name="Yarden O."/>
            <person name="de Vries R.P."/>
            <person name="Wiebenga A."/>
            <person name="Stenlid J."/>
            <person name="Eastwood D."/>
            <person name="Grigoriev I.V."/>
            <person name="Berka R.M."/>
            <person name="Blanchette R.A."/>
            <person name="Kersten P."/>
            <person name="Martinez A.T."/>
            <person name="Vicuna R."/>
            <person name="Cullen D."/>
        </authorList>
    </citation>
    <scope>NUCLEOTIDE SEQUENCE [LARGE SCALE GENOMIC DNA]</scope>
    <source>
        <strain evidence="16 17">B</strain>
    </source>
</reference>
<dbReference type="GO" id="GO:0071011">
    <property type="term" value="C:precatalytic spliceosome"/>
    <property type="evidence" value="ECO:0007669"/>
    <property type="project" value="TreeGrafter"/>
</dbReference>
<dbReference type="EMBL" id="KB445797">
    <property type="protein sequence ID" value="EMD37202.1"/>
    <property type="molecule type" value="Genomic_DNA"/>
</dbReference>
<dbReference type="InterPro" id="IPR003107">
    <property type="entry name" value="HAT"/>
</dbReference>
<comment type="similarity">
    <text evidence="2">Belongs to the crooked-neck family.</text>
</comment>
<comment type="subunit">
    <text evidence="3">Associated with the spliceosome.</text>
</comment>
<protein>
    <recommendedName>
        <fullName evidence="10">Pre-mRNA-splicing factor CLF1</fullName>
    </recommendedName>
    <alternativeName>
        <fullName evidence="11">Pre-mRNA-splicing factor clf1</fullName>
    </alternativeName>
</protein>
<evidence type="ECO:0000259" key="15">
    <source>
        <dbReference type="Pfam" id="PF23233"/>
    </source>
</evidence>
<organism evidence="16 17">
    <name type="scientific">Ceriporiopsis subvermispora (strain B)</name>
    <name type="common">White-rot fungus</name>
    <name type="synonym">Gelatoporia subvermispora</name>
    <dbReference type="NCBI Taxonomy" id="914234"/>
    <lineage>
        <taxon>Eukaryota</taxon>
        <taxon>Fungi</taxon>
        <taxon>Dikarya</taxon>
        <taxon>Basidiomycota</taxon>
        <taxon>Agaricomycotina</taxon>
        <taxon>Agaricomycetes</taxon>
        <taxon>Polyporales</taxon>
        <taxon>Gelatoporiaceae</taxon>
        <taxon>Gelatoporia</taxon>
    </lineage>
</organism>
<feature type="domain" description="Pre-mRNA-splicing factor Syf1-like N-terminal HAT-repeats" evidence="15">
    <location>
        <begin position="59"/>
        <end position="204"/>
    </location>
</feature>